<reference evidence="1 2" key="1">
    <citation type="submission" date="2017-05" db="EMBL/GenBank/DDBJ databases">
        <title>Draft genome sequence of Elsinoe australis.</title>
        <authorList>
            <person name="Cheng Q."/>
        </authorList>
    </citation>
    <scope>NUCLEOTIDE SEQUENCE [LARGE SCALE GENOMIC DNA]</scope>
    <source>
        <strain evidence="1 2">NL1</strain>
    </source>
</reference>
<accession>A0A2P7Z4F8</accession>
<name>A0A2P7Z4F8_9PEZI</name>
<dbReference type="PANTHER" id="PTHR30336:SF20">
    <property type="entry name" value="DUF218 DOMAIN-CONTAINING PROTEIN"/>
    <property type="match status" value="1"/>
</dbReference>
<dbReference type="OrthoDB" id="17725at2759"/>
<keyword evidence="2" id="KW-1185">Reference proteome</keyword>
<dbReference type="Gene3D" id="3.40.50.620">
    <property type="entry name" value="HUPs"/>
    <property type="match status" value="1"/>
</dbReference>
<sequence length="269" mass="29713">MAASDSDRLASDINLVSEFLACPDVKDITIHESVDCIVICASQVLAQAEQLFRALEDNPTLTKTLVIAGGIGHSTQAIYDAVAQHPDFRGVAEQVKGLPESRVLGHLLQHFFDQKKITNRGCKILFEERSTNCGANASETRKVLEAASLPAPKTCIVVQDPTMLLRTIASFQKTYQDLERPPQFLGCPIFVPKMTVVDDQLQYDLPDFADATLWPKQRFYELFTGEIPRLTDDVNGYGPNGKAFIVHVDVPTDIQVAASRLSKVLKAKR</sequence>
<dbReference type="InterPro" id="IPR051599">
    <property type="entry name" value="Cell_Envelope_Assoc"/>
</dbReference>
<dbReference type="AlphaFoldDB" id="A0A2P7Z4F8"/>
<evidence type="ECO:0000313" key="1">
    <source>
        <dbReference type="EMBL" id="PSK43108.1"/>
    </source>
</evidence>
<dbReference type="GO" id="GO:0005886">
    <property type="term" value="C:plasma membrane"/>
    <property type="evidence" value="ECO:0007669"/>
    <property type="project" value="TreeGrafter"/>
</dbReference>
<dbReference type="InterPro" id="IPR014729">
    <property type="entry name" value="Rossmann-like_a/b/a_fold"/>
</dbReference>
<dbReference type="EMBL" id="NHZQ01000331">
    <property type="protein sequence ID" value="PSK43108.1"/>
    <property type="molecule type" value="Genomic_DNA"/>
</dbReference>
<dbReference type="PANTHER" id="PTHR30336">
    <property type="entry name" value="INNER MEMBRANE PROTEIN, PROBABLE PERMEASE"/>
    <property type="match status" value="1"/>
</dbReference>
<comment type="caution">
    <text evidence="1">The sequence shown here is derived from an EMBL/GenBank/DDBJ whole genome shotgun (WGS) entry which is preliminary data.</text>
</comment>
<dbReference type="Gene3D" id="1.10.3620.10">
    <property type="entry name" value="YdcF like domain"/>
    <property type="match status" value="1"/>
</dbReference>
<dbReference type="Proteomes" id="UP000243723">
    <property type="component" value="Unassembled WGS sequence"/>
</dbReference>
<proteinExistence type="predicted"/>
<evidence type="ECO:0000313" key="2">
    <source>
        <dbReference type="Proteomes" id="UP000243723"/>
    </source>
</evidence>
<organism evidence="1 2">
    <name type="scientific">Elsinoe australis</name>
    <dbReference type="NCBI Taxonomy" id="40998"/>
    <lineage>
        <taxon>Eukaryota</taxon>
        <taxon>Fungi</taxon>
        <taxon>Dikarya</taxon>
        <taxon>Ascomycota</taxon>
        <taxon>Pezizomycotina</taxon>
        <taxon>Dothideomycetes</taxon>
        <taxon>Dothideomycetidae</taxon>
        <taxon>Myriangiales</taxon>
        <taxon>Elsinoaceae</taxon>
        <taxon>Elsinoe</taxon>
    </lineage>
</organism>
<protein>
    <submittedName>
        <fullName evidence="1">Uncharacterized protein</fullName>
    </submittedName>
</protein>
<gene>
    <name evidence="1" type="ORF">B9Z65_7062</name>
</gene>